<dbReference type="EnsemblMetazoa" id="tetur39g00240.1">
    <property type="protein sequence ID" value="tetur39g00240.1"/>
    <property type="gene ID" value="tetur39g00240"/>
</dbReference>
<dbReference type="Proteomes" id="UP000015104">
    <property type="component" value="Unassembled WGS sequence"/>
</dbReference>
<dbReference type="AlphaFoldDB" id="T1L4J4"/>
<organism evidence="1 2">
    <name type="scientific">Tetranychus urticae</name>
    <name type="common">Two-spotted spider mite</name>
    <dbReference type="NCBI Taxonomy" id="32264"/>
    <lineage>
        <taxon>Eukaryota</taxon>
        <taxon>Metazoa</taxon>
        <taxon>Ecdysozoa</taxon>
        <taxon>Arthropoda</taxon>
        <taxon>Chelicerata</taxon>
        <taxon>Arachnida</taxon>
        <taxon>Acari</taxon>
        <taxon>Acariformes</taxon>
        <taxon>Trombidiformes</taxon>
        <taxon>Prostigmata</taxon>
        <taxon>Eleutherengona</taxon>
        <taxon>Raphignathae</taxon>
        <taxon>Tetranychoidea</taxon>
        <taxon>Tetranychidae</taxon>
        <taxon>Tetranychus</taxon>
    </lineage>
</organism>
<sequence length="52" mass="5716">MILKSKGDAASWALKRGVSTVICNGHEVMWAKKITIGTLDNYSPLKAEKLLK</sequence>
<accession>T1L4J4</accession>
<reference evidence="1" key="2">
    <citation type="submission" date="2015-06" db="UniProtKB">
        <authorList>
            <consortium name="EnsemblMetazoa"/>
        </authorList>
    </citation>
    <scope>IDENTIFICATION</scope>
</reference>
<reference evidence="2" key="1">
    <citation type="submission" date="2011-08" db="EMBL/GenBank/DDBJ databases">
        <authorList>
            <person name="Rombauts S."/>
        </authorList>
    </citation>
    <scope>NUCLEOTIDE SEQUENCE</scope>
    <source>
        <strain evidence="2">London</strain>
    </source>
</reference>
<proteinExistence type="predicted"/>
<dbReference type="HOGENOM" id="CLU_3089857_0_0_1"/>
<name>T1L4J4_TETUR</name>
<keyword evidence="2" id="KW-1185">Reference proteome</keyword>
<evidence type="ECO:0000313" key="2">
    <source>
        <dbReference type="Proteomes" id="UP000015104"/>
    </source>
</evidence>
<dbReference type="EMBL" id="CAEY01001102">
    <property type="status" value="NOT_ANNOTATED_CDS"/>
    <property type="molecule type" value="Genomic_DNA"/>
</dbReference>
<evidence type="ECO:0000313" key="1">
    <source>
        <dbReference type="EnsemblMetazoa" id="tetur39g00240.1"/>
    </source>
</evidence>
<protein>
    <submittedName>
        <fullName evidence="1">Uncharacterized protein</fullName>
    </submittedName>
</protein>